<evidence type="ECO:0000259" key="7">
    <source>
        <dbReference type="PROSITE" id="PS50850"/>
    </source>
</evidence>
<feature type="transmembrane region" description="Helical" evidence="6">
    <location>
        <begin position="112"/>
        <end position="131"/>
    </location>
</feature>
<feature type="transmembrane region" description="Helical" evidence="6">
    <location>
        <begin position="307"/>
        <end position="329"/>
    </location>
</feature>
<dbReference type="PANTHER" id="PTHR43124">
    <property type="entry name" value="PURINE EFFLUX PUMP PBUE"/>
    <property type="match status" value="1"/>
</dbReference>
<evidence type="ECO:0000313" key="8">
    <source>
        <dbReference type="EMBL" id="TDR33029.1"/>
    </source>
</evidence>
<dbReference type="SUPFAM" id="SSF103473">
    <property type="entry name" value="MFS general substrate transporter"/>
    <property type="match status" value="1"/>
</dbReference>
<dbReference type="PANTHER" id="PTHR43124:SF3">
    <property type="entry name" value="CHLORAMPHENICOL EFFLUX PUMP RV0191"/>
    <property type="match status" value="1"/>
</dbReference>
<dbReference type="InterPro" id="IPR011701">
    <property type="entry name" value="MFS"/>
</dbReference>
<dbReference type="OrthoDB" id="6095882at2"/>
<accession>A0A4R6YBP5</accession>
<reference evidence="8 9" key="1">
    <citation type="submission" date="2019-03" db="EMBL/GenBank/DDBJ databases">
        <title>Genomic Encyclopedia of Type Strains, Phase IV (KMG-IV): sequencing the most valuable type-strain genomes for metagenomic binning, comparative biology and taxonomic classification.</title>
        <authorList>
            <person name="Goeker M."/>
        </authorList>
    </citation>
    <scope>NUCLEOTIDE SEQUENCE [LARGE SCALE GENOMIC DNA]</scope>
    <source>
        <strain evidence="8 9">DSM 102852</strain>
    </source>
</reference>
<dbReference type="AlphaFoldDB" id="A0A4R6YBP5"/>
<feature type="transmembrane region" description="Helical" evidence="6">
    <location>
        <begin position="166"/>
        <end position="187"/>
    </location>
</feature>
<feature type="transmembrane region" description="Helical" evidence="6">
    <location>
        <begin position="138"/>
        <end position="160"/>
    </location>
</feature>
<dbReference type="RefSeq" id="WP_133618724.1">
    <property type="nucleotide sequence ID" value="NZ_SNZE01000001.1"/>
</dbReference>
<dbReference type="CDD" id="cd06174">
    <property type="entry name" value="MFS"/>
    <property type="match status" value="1"/>
</dbReference>
<organism evidence="8 9">
    <name type="scientific">Hydromonas duriensis</name>
    <dbReference type="NCBI Taxonomy" id="1527608"/>
    <lineage>
        <taxon>Bacteria</taxon>
        <taxon>Pseudomonadati</taxon>
        <taxon>Pseudomonadota</taxon>
        <taxon>Betaproteobacteria</taxon>
        <taxon>Burkholderiales</taxon>
        <taxon>Burkholderiaceae</taxon>
        <taxon>Hydromonas</taxon>
    </lineage>
</organism>
<dbReference type="EMBL" id="SNZE01000001">
    <property type="protein sequence ID" value="TDR33029.1"/>
    <property type="molecule type" value="Genomic_DNA"/>
</dbReference>
<evidence type="ECO:0000256" key="2">
    <source>
        <dbReference type="ARBA" id="ARBA00022475"/>
    </source>
</evidence>
<dbReference type="Proteomes" id="UP000294480">
    <property type="component" value="Unassembled WGS sequence"/>
</dbReference>
<dbReference type="Pfam" id="PF07690">
    <property type="entry name" value="MFS_1"/>
    <property type="match status" value="1"/>
</dbReference>
<feature type="domain" description="Major facilitator superfamily (MFS) profile" evidence="7">
    <location>
        <begin position="13"/>
        <end position="392"/>
    </location>
</feature>
<dbReference type="InterPro" id="IPR050189">
    <property type="entry name" value="MFS_Efflux_Transporters"/>
</dbReference>
<evidence type="ECO:0000256" key="3">
    <source>
        <dbReference type="ARBA" id="ARBA00022692"/>
    </source>
</evidence>
<keyword evidence="9" id="KW-1185">Reference proteome</keyword>
<comment type="caution">
    <text evidence="8">The sequence shown here is derived from an EMBL/GenBank/DDBJ whole genome shotgun (WGS) entry which is preliminary data.</text>
</comment>
<evidence type="ECO:0000313" key="9">
    <source>
        <dbReference type="Proteomes" id="UP000294480"/>
    </source>
</evidence>
<dbReference type="PROSITE" id="PS50850">
    <property type="entry name" value="MFS"/>
    <property type="match status" value="1"/>
</dbReference>
<keyword evidence="2" id="KW-1003">Cell membrane</keyword>
<feature type="transmembrane region" description="Helical" evidence="6">
    <location>
        <begin position="223"/>
        <end position="243"/>
    </location>
</feature>
<feature type="transmembrane region" description="Helical" evidence="6">
    <location>
        <begin position="79"/>
        <end position="100"/>
    </location>
</feature>
<proteinExistence type="predicted"/>
<dbReference type="InterPro" id="IPR020846">
    <property type="entry name" value="MFS_dom"/>
</dbReference>
<protein>
    <submittedName>
        <fullName evidence="8">Putative MFS family arabinose efflux permease</fullName>
    </submittedName>
</protein>
<evidence type="ECO:0000256" key="1">
    <source>
        <dbReference type="ARBA" id="ARBA00004651"/>
    </source>
</evidence>
<name>A0A4R6YBP5_9BURK</name>
<feature type="transmembrane region" description="Helical" evidence="6">
    <location>
        <begin position="53"/>
        <end position="72"/>
    </location>
</feature>
<dbReference type="InterPro" id="IPR001958">
    <property type="entry name" value="Tet-R_TetA/multi-R_MdtG-like"/>
</dbReference>
<feature type="transmembrane region" description="Helical" evidence="6">
    <location>
        <begin position="370"/>
        <end position="391"/>
    </location>
</feature>
<keyword evidence="4 6" id="KW-1133">Transmembrane helix</keyword>
<evidence type="ECO:0000256" key="6">
    <source>
        <dbReference type="SAM" id="Phobius"/>
    </source>
</evidence>
<comment type="subcellular location">
    <subcellularLocation>
        <location evidence="1">Cell membrane</location>
        <topology evidence="1">Multi-pass membrane protein</topology>
    </subcellularLocation>
</comment>
<gene>
    <name evidence="8" type="ORF">DFR44_10179</name>
</gene>
<dbReference type="PRINTS" id="PR01035">
    <property type="entry name" value="TCRTETA"/>
</dbReference>
<evidence type="ECO:0000256" key="4">
    <source>
        <dbReference type="ARBA" id="ARBA00022989"/>
    </source>
</evidence>
<keyword evidence="5 6" id="KW-0472">Membrane</keyword>
<evidence type="ECO:0000256" key="5">
    <source>
        <dbReference type="ARBA" id="ARBA00023136"/>
    </source>
</evidence>
<sequence length="395" mass="42650">MPHHVPTQTHWARIFLLWCCGLTASMQFAKVAVVFKDFLTAYAVTPAELGWCLSIVGMVGLIFGVAAGLFAHALGFRRLLLVGLGLGAVLSILQTFMLPYPLFFMTRMLEGLSHLIIIVIAPILITACSAPQHRSITMGLWSTFFGAGFVVASIFAPVLVHQFGVHGVLVVHACLISAMWLAVFVTLHADETEEAAAHLPKLSVLLRQHKEVYSHLNTMMPGLCFMCYTATSVSLMTFIPQFAGEDSLWLAPLLPLMSMLGTFSAGWLAQSWFTPIRLSTWAFTLVALTGAVFWLCLVLGVRVAPAALVLMFLGGVSGGSAFALIPYLSHARQFQVRANGALAQLANMGSTIGPPIFASVITALNIHGLMLPLIVFALIGIFISISAGRTLHHHV</sequence>
<dbReference type="GO" id="GO:0022857">
    <property type="term" value="F:transmembrane transporter activity"/>
    <property type="evidence" value="ECO:0007669"/>
    <property type="project" value="InterPro"/>
</dbReference>
<feature type="transmembrane region" description="Helical" evidence="6">
    <location>
        <begin position="249"/>
        <end position="269"/>
    </location>
</feature>
<dbReference type="Gene3D" id="1.20.1250.20">
    <property type="entry name" value="MFS general substrate transporter like domains"/>
    <property type="match status" value="1"/>
</dbReference>
<dbReference type="GO" id="GO:0005886">
    <property type="term" value="C:plasma membrane"/>
    <property type="evidence" value="ECO:0007669"/>
    <property type="project" value="UniProtKB-SubCell"/>
</dbReference>
<feature type="transmembrane region" description="Helical" evidence="6">
    <location>
        <begin position="281"/>
        <end position="301"/>
    </location>
</feature>
<feature type="transmembrane region" description="Helical" evidence="6">
    <location>
        <begin position="341"/>
        <end position="364"/>
    </location>
</feature>
<dbReference type="InterPro" id="IPR036259">
    <property type="entry name" value="MFS_trans_sf"/>
</dbReference>
<keyword evidence="3 6" id="KW-0812">Transmembrane</keyword>